<feature type="chain" id="PRO_5022978774" evidence="4">
    <location>
        <begin position="31"/>
        <end position="567"/>
    </location>
</feature>
<keyword evidence="8" id="KW-1185">Reference proteome</keyword>
<evidence type="ECO:0000313" key="8">
    <source>
        <dbReference type="Proteomes" id="UP000323646"/>
    </source>
</evidence>
<reference evidence="7 8" key="1">
    <citation type="submission" date="2019-08" db="EMBL/GenBank/DDBJ databases">
        <title>Selenomonas sp. mPRGC5 and Selenomonas sp. mPRGC8 isolated from ruminal fluid of dairy goat (Capra hircus).</title>
        <authorList>
            <person name="Poothong S."/>
            <person name="Nuengjamnong C."/>
            <person name="Tanasupawat S."/>
        </authorList>
    </citation>
    <scope>NUCLEOTIDE SEQUENCE [LARGE SCALE GENOMIC DNA]</scope>
    <source>
        <strain evidence="8">mPRGC5</strain>
    </source>
</reference>
<organism evidence="7 8">
    <name type="scientific">Selenomonas ruminis</name>
    <dbReference type="NCBI Taxonomy" id="2593411"/>
    <lineage>
        <taxon>Bacteria</taxon>
        <taxon>Bacillati</taxon>
        <taxon>Bacillota</taxon>
        <taxon>Negativicutes</taxon>
        <taxon>Selenomonadales</taxon>
        <taxon>Selenomonadaceae</taxon>
        <taxon>Selenomonas</taxon>
    </lineage>
</organism>
<dbReference type="InterPro" id="IPR005565">
    <property type="entry name" value="Hemolysn_activator_HlyB_C"/>
</dbReference>
<keyword evidence="2" id="KW-0812">Transmembrane</keyword>
<dbReference type="Pfam" id="PF03865">
    <property type="entry name" value="ShlB"/>
    <property type="match status" value="1"/>
</dbReference>
<dbReference type="GO" id="GO:0098046">
    <property type="term" value="C:type V protein secretion system complex"/>
    <property type="evidence" value="ECO:0007669"/>
    <property type="project" value="TreeGrafter"/>
</dbReference>
<keyword evidence="1" id="KW-0472">Membrane</keyword>
<keyword evidence="3" id="KW-0998">Cell outer membrane</keyword>
<dbReference type="Proteomes" id="UP000323646">
    <property type="component" value="Unassembled WGS sequence"/>
</dbReference>
<dbReference type="Gene3D" id="2.40.160.50">
    <property type="entry name" value="membrane protein fhac: a member of the omp85/tpsb transporter family"/>
    <property type="match status" value="1"/>
</dbReference>
<name>A0A5D6WA38_9FIRM</name>
<feature type="domain" description="Polypeptide-transport-associated ShlB-type" evidence="6">
    <location>
        <begin position="97"/>
        <end position="172"/>
    </location>
</feature>
<dbReference type="InterPro" id="IPR013686">
    <property type="entry name" value="Polypept-transport_assoc_ShlB"/>
</dbReference>
<evidence type="ECO:0000259" key="6">
    <source>
        <dbReference type="Pfam" id="PF08479"/>
    </source>
</evidence>
<dbReference type="RefSeq" id="WP_149170786.1">
    <property type="nucleotide sequence ID" value="NZ_VTOY01000002.1"/>
</dbReference>
<dbReference type="GO" id="GO:0008320">
    <property type="term" value="F:protein transmembrane transporter activity"/>
    <property type="evidence" value="ECO:0007669"/>
    <property type="project" value="TreeGrafter"/>
</dbReference>
<dbReference type="PANTHER" id="PTHR34597:SF1">
    <property type="entry name" value="HEME_HEMOPEXIN TRANSPORTER PROTEIN HUXB"/>
    <property type="match status" value="1"/>
</dbReference>
<evidence type="ECO:0000259" key="5">
    <source>
        <dbReference type="Pfam" id="PF03865"/>
    </source>
</evidence>
<feature type="signal peptide" evidence="4">
    <location>
        <begin position="1"/>
        <end position="30"/>
    </location>
</feature>
<evidence type="ECO:0000256" key="2">
    <source>
        <dbReference type="ARBA" id="ARBA00022692"/>
    </source>
</evidence>
<accession>A0A5D6WA38</accession>
<dbReference type="AlphaFoldDB" id="A0A5D6WA38"/>
<keyword evidence="1" id="KW-1134">Transmembrane beta strand</keyword>
<dbReference type="EMBL" id="VTOY01000002">
    <property type="protein sequence ID" value="TYZ23849.1"/>
    <property type="molecule type" value="Genomic_DNA"/>
</dbReference>
<dbReference type="OrthoDB" id="290122at2"/>
<feature type="domain" description="Haemolysin activator HlyB C-terminal" evidence="5">
    <location>
        <begin position="250"/>
        <end position="529"/>
    </location>
</feature>
<comment type="caution">
    <text evidence="7">The sequence shown here is derived from an EMBL/GenBank/DDBJ whole genome shotgun (WGS) entry which is preliminary data.</text>
</comment>
<keyword evidence="4" id="KW-0732">Signal</keyword>
<dbReference type="Gene3D" id="3.10.20.310">
    <property type="entry name" value="membrane protein fhac"/>
    <property type="match status" value="1"/>
</dbReference>
<gene>
    <name evidence="7" type="ORF">FZ040_03720</name>
</gene>
<dbReference type="InterPro" id="IPR051544">
    <property type="entry name" value="TPS_OM_transporter"/>
</dbReference>
<evidence type="ECO:0000256" key="3">
    <source>
        <dbReference type="ARBA" id="ARBA00023237"/>
    </source>
</evidence>
<dbReference type="GO" id="GO:0046819">
    <property type="term" value="P:protein secretion by the type V secretion system"/>
    <property type="evidence" value="ECO:0007669"/>
    <property type="project" value="TreeGrafter"/>
</dbReference>
<evidence type="ECO:0000313" key="7">
    <source>
        <dbReference type="EMBL" id="TYZ23849.1"/>
    </source>
</evidence>
<evidence type="ECO:0000256" key="4">
    <source>
        <dbReference type="SAM" id="SignalP"/>
    </source>
</evidence>
<dbReference type="Pfam" id="PF08479">
    <property type="entry name" value="POTRA_2"/>
    <property type="match status" value="1"/>
</dbReference>
<protein>
    <submittedName>
        <fullName evidence="7">ShlB/FhaC/HecB family hemolysin secretion/activation protein</fullName>
    </submittedName>
</protein>
<dbReference type="PANTHER" id="PTHR34597">
    <property type="entry name" value="SLR1661 PROTEIN"/>
    <property type="match status" value="1"/>
</dbReference>
<sequence>MRTHGSWRRYAVLSLAIGLSLAGNSHGAWAAARPALPAGTQDQIVGPSAAQAAERLREAMEWERVQEQIAEDEKKRHQTVEQQGKDETAETSAAVKFVLKKVLHDSSAVLPEEEIQKITADYLDKEIEIKDLQEMAEKITTLYREKGYVTCRAVIPPQRIHDGVVRVQLVEGRTGTIRMEGNKNTKEGYIRKRLSLTPGAVDNIETLNRELQWFHGTNDVQLRLVMKPGTAEGTTDYDILVFEPPRQNLISYSDNNGYKSSGRWRNGLFYTNRSLTGIRDTLRVNYMRSRGSDMWGLNYSIPVSPRGVRLDVEYTGSQSDIKKGELQALGVEGKASSYGMTVRVPLKVEPDRRYEAGLQLAHQSSKTDLGHGNKVSWLDDSLMRYIPYISFTHYGHTSVVYHKHSLLRVSGDDSVYHEDYSGTLYRLASFYQKRYTHGQYIQGRLDIQQTSSNQLASADRFFIGGANTVRGYEESFIGGEKGLVMSMEYHVPCGKSHRYDPFAFLDFGTVSGETAPDDKSLISIGLGTSYHYRRTNSSLTLGIPFKRELNNQHVDAVRLNLTVTTTF</sequence>
<proteinExistence type="predicted"/>
<evidence type="ECO:0000256" key="1">
    <source>
        <dbReference type="ARBA" id="ARBA00022452"/>
    </source>
</evidence>